<dbReference type="Gene3D" id="3.50.4.10">
    <property type="entry name" value="Hepatocyte Growth Factor"/>
    <property type="match status" value="1"/>
</dbReference>
<evidence type="ECO:0000313" key="2">
    <source>
        <dbReference type="EMBL" id="CAK9027688.1"/>
    </source>
</evidence>
<gene>
    <name evidence="2" type="ORF">CCMP2556_LOCUS16833</name>
</gene>
<evidence type="ECO:0000313" key="3">
    <source>
        <dbReference type="Proteomes" id="UP001642484"/>
    </source>
</evidence>
<comment type="caution">
    <text evidence="2">The sequence shown here is derived from an EMBL/GenBank/DDBJ whole genome shotgun (WGS) entry which is preliminary data.</text>
</comment>
<protein>
    <submittedName>
        <fullName evidence="2">Uncharacterized protein</fullName>
    </submittedName>
</protein>
<evidence type="ECO:0000256" key="1">
    <source>
        <dbReference type="SAM" id="MobiDB-lite"/>
    </source>
</evidence>
<sequence length="636" mass="71594">MSHGETHSRSGSAQEGVWEPLQDPSRENGLCWVAQQELVLDVDEDGLPALPKSLSARSNSSPSPCGEVSHLHLATGILLGLATVAVLAVTLHPSPGLSDFDHMPLMQKWLPEKEEEVLPFNEWVKAWHAKVGHLTDVVYHTYSHHPRFIKELQSNTQFLRWQLAYQCPKLMVGYEVSASGEVHVLNKVVAPSLCQQKCSEMQGCTAWTWRSTGPQKHQCHRIQAKEVNFTKTKQHDVSGRPCEENVHDYWWPSGDQDLYDLPTHQAPSVEVPSCSVTPRRQECQVNATGVVKVQPRPALPGPMSWMTLLWPFRRNMQDTHPLAHLPSDCCAPLETPEAKLCTKGSPMRSGQRCQQIEAGDYGCCPEEHVKGDDAAQSSMHCVALFRAWHPEQKLLELQYEKKAGIFACESFGLYSSQEVELFPGVVSRRVHSAMMCEIGGMFITALNLGIFLAFYRQVILEAEFLKSAWVIKVDPDTVWSPQRLRPILHSQRWGLDGDGIYLNNCHDGLHGPIEVFSTRAFLALGHNAKKCATAMDGQECVDNCEGVWNQIKVCNGPCTEWWGEDIWADQCLDRYTEAKRVFVKTLLQEAHCKPHVPDWRSCNDPHVVAFHPFKDPADMERCLEAVEQHEVPKQSV</sequence>
<name>A0ABP0KLG4_9DINO</name>
<accession>A0ABP0KLG4</accession>
<reference evidence="2 3" key="1">
    <citation type="submission" date="2024-02" db="EMBL/GenBank/DDBJ databases">
        <authorList>
            <person name="Chen Y."/>
            <person name="Shah S."/>
            <person name="Dougan E. K."/>
            <person name="Thang M."/>
            <person name="Chan C."/>
        </authorList>
    </citation>
    <scope>NUCLEOTIDE SEQUENCE [LARGE SCALE GENOMIC DNA]</scope>
</reference>
<dbReference type="Proteomes" id="UP001642484">
    <property type="component" value="Unassembled WGS sequence"/>
</dbReference>
<dbReference type="EMBL" id="CAXAMN010009113">
    <property type="protein sequence ID" value="CAK9027688.1"/>
    <property type="molecule type" value="Genomic_DNA"/>
</dbReference>
<organism evidence="2 3">
    <name type="scientific">Durusdinium trenchii</name>
    <dbReference type="NCBI Taxonomy" id="1381693"/>
    <lineage>
        <taxon>Eukaryota</taxon>
        <taxon>Sar</taxon>
        <taxon>Alveolata</taxon>
        <taxon>Dinophyceae</taxon>
        <taxon>Suessiales</taxon>
        <taxon>Symbiodiniaceae</taxon>
        <taxon>Durusdinium</taxon>
    </lineage>
</organism>
<keyword evidence="3" id="KW-1185">Reference proteome</keyword>
<feature type="region of interest" description="Disordered" evidence="1">
    <location>
        <begin position="1"/>
        <end position="20"/>
    </location>
</feature>
<proteinExistence type="predicted"/>